<dbReference type="STRING" id="152573.SAMN04488051_11036"/>
<dbReference type="SUPFAM" id="SSF55073">
    <property type="entry name" value="Nucleotide cyclase"/>
    <property type="match status" value="1"/>
</dbReference>
<dbReference type="NCBIfam" id="TIGR00254">
    <property type="entry name" value="GGDEF"/>
    <property type="match status" value="1"/>
</dbReference>
<dbReference type="SUPFAM" id="SSF50998">
    <property type="entry name" value="Quinoprotein alcohol dehydrogenase-like"/>
    <property type="match status" value="1"/>
</dbReference>
<organism evidence="4 5">
    <name type="scientific">Alkalimonas amylolytica</name>
    <dbReference type="NCBI Taxonomy" id="152573"/>
    <lineage>
        <taxon>Bacteria</taxon>
        <taxon>Pseudomonadati</taxon>
        <taxon>Pseudomonadota</taxon>
        <taxon>Gammaproteobacteria</taxon>
        <taxon>Alkalimonas</taxon>
    </lineage>
</organism>
<dbReference type="FunFam" id="3.30.70.270:FF:000001">
    <property type="entry name" value="Diguanylate cyclase domain protein"/>
    <property type="match status" value="1"/>
</dbReference>
<dbReference type="InterPro" id="IPR043128">
    <property type="entry name" value="Rev_trsase/Diguanyl_cyclase"/>
</dbReference>
<dbReference type="PROSITE" id="PS50887">
    <property type="entry name" value="GGDEF"/>
    <property type="match status" value="1"/>
</dbReference>
<dbReference type="InterPro" id="IPR013783">
    <property type="entry name" value="Ig-like_fold"/>
</dbReference>
<comment type="cofactor">
    <cofactor evidence="1">
        <name>Mg(2+)</name>
        <dbReference type="ChEBI" id="CHEBI:18420"/>
    </cofactor>
</comment>
<dbReference type="PANTHER" id="PTHR46663">
    <property type="entry name" value="DIGUANYLATE CYCLASE DGCT-RELATED"/>
    <property type="match status" value="1"/>
</dbReference>
<dbReference type="SMART" id="SM00267">
    <property type="entry name" value="GGDEF"/>
    <property type="match status" value="1"/>
</dbReference>
<dbReference type="InterPro" id="IPR011110">
    <property type="entry name" value="Reg_prop"/>
</dbReference>
<dbReference type="SUPFAM" id="SSF63829">
    <property type="entry name" value="Calcium-dependent phosphotriesterase"/>
    <property type="match status" value="1"/>
</dbReference>
<dbReference type="Gene3D" id="2.60.40.10">
    <property type="entry name" value="Immunoglobulins"/>
    <property type="match status" value="1"/>
</dbReference>
<feature type="domain" description="GGDEF" evidence="3">
    <location>
        <begin position="809"/>
        <end position="943"/>
    </location>
</feature>
<dbReference type="InterPro" id="IPR011047">
    <property type="entry name" value="Quinoprotein_ADH-like_sf"/>
</dbReference>
<dbReference type="GO" id="GO:0003824">
    <property type="term" value="F:catalytic activity"/>
    <property type="evidence" value="ECO:0007669"/>
    <property type="project" value="UniProtKB-ARBA"/>
</dbReference>
<keyword evidence="2" id="KW-0732">Signal</keyword>
<accession>A0A1H4FFC0</accession>
<evidence type="ECO:0000313" key="5">
    <source>
        <dbReference type="Proteomes" id="UP000198773"/>
    </source>
</evidence>
<dbReference type="InterPro" id="IPR011123">
    <property type="entry name" value="Y_Y_Y"/>
</dbReference>
<dbReference type="PANTHER" id="PTHR46663:SF2">
    <property type="entry name" value="GGDEF DOMAIN-CONTAINING PROTEIN"/>
    <property type="match status" value="1"/>
</dbReference>
<sequence>MIKLLIILALCTSPAAGLAASYQLDAEQLHFRRLSVRDGLPSAYINTISQHQDGFIWLGTKGGVARFDGLRFVHYQLSAHSGLGSNDILVLLQDQQQRFWVGSEKGLYLFDEVTGHFSLQPLPKPDATVLTLYQDSEQQLWVGTDAGLYRLVDPIGDFELILPDVEVKFLTEQGNTLWIGTKQGLYARQAESQPEPIDLTAMPGFDVQHQRLFDGLLLGERLFLATQRDGLLIFNTASRQLERQLLTDDGLLSNSIWSLALRNNELWLGYFYDGIAVLSLQDLSIRHYSHHPQIQYSMPHNNISQLLFDQAEHLWVATTNGLAVANPVDAAIIHLGEYQNITNKHVWSVAATEQSVWFGTESGLNHFDVRSQQLRTFPASSEPDALPRTVIWSLLPWQDQVLLGTNAGLLGFDPDSAQVEVLIAGREVYSLRQDQQQLLIGFYDGGFAVMDLASRELQLEHPPIARGYITDIQPVEQGYLLASSRGLWHLHQQEAVELAEQLGITELQQRHITSLLLEEDRLWLATQDHGLFVLGWQQVQQQWQLQHHLTVEQGLAENQLRGLAKAENGDIWLTGMRTLSRIEPETLTITALSRHLHWLDMEFHANAVSRSGASQLAFGGNQGLLLFAPEQLAADVEFPRLHLTSVQVMAQSLPAFIEQLTIQPEQSYYAFEFAALEFLSPERIQYQYRLPPLMNSWRAMAGNQLSLSQLPYGQYELEVRTTNADGIWNPASKRIQLDVIPPWWQTWQAKLSYLLVVFFLISYSAFVQLQRNRKLSYIANHDNLTKLANRRFFNKELERRLQLARKYQHQLALMYFDLNKFKELNDTHGHDAGDQLLVETAIKLQQASRSSDFAARLGGDEFVLILDRINSDEELCKAIERLSSALNTPGVHYSAQQIDVSCSIGVALFSPGQPVSAKTLLKQADSAMYQSKTGHHAWCMYQEDKTT</sequence>
<dbReference type="Pfam" id="PF07495">
    <property type="entry name" value="Y_Y_Y"/>
    <property type="match status" value="1"/>
</dbReference>
<evidence type="ECO:0000313" key="4">
    <source>
        <dbReference type="EMBL" id="SEA95871.1"/>
    </source>
</evidence>
<feature type="signal peptide" evidence="2">
    <location>
        <begin position="1"/>
        <end position="19"/>
    </location>
</feature>
<dbReference type="Proteomes" id="UP000198773">
    <property type="component" value="Unassembled WGS sequence"/>
</dbReference>
<feature type="chain" id="PRO_5011639168" evidence="2">
    <location>
        <begin position="20"/>
        <end position="947"/>
    </location>
</feature>
<evidence type="ECO:0000256" key="1">
    <source>
        <dbReference type="ARBA" id="ARBA00001946"/>
    </source>
</evidence>
<name>A0A1H4FFC0_ALKAM</name>
<keyword evidence="5" id="KW-1185">Reference proteome</keyword>
<evidence type="ECO:0000256" key="2">
    <source>
        <dbReference type="SAM" id="SignalP"/>
    </source>
</evidence>
<dbReference type="Gene3D" id="3.30.70.270">
    <property type="match status" value="1"/>
</dbReference>
<gene>
    <name evidence="4" type="ORF">SAMN04488051_11036</name>
</gene>
<dbReference type="CDD" id="cd01949">
    <property type="entry name" value="GGDEF"/>
    <property type="match status" value="1"/>
</dbReference>
<dbReference type="InterPro" id="IPR029787">
    <property type="entry name" value="Nucleotide_cyclase"/>
</dbReference>
<dbReference type="InterPro" id="IPR000160">
    <property type="entry name" value="GGDEF_dom"/>
</dbReference>
<dbReference type="Gene3D" id="2.130.10.10">
    <property type="entry name" value="YVTN repeat-like/Quinoprotein amine dehydrogenase"/>
    <property type="match status" value="2"/>
</dbReference>
<dbReference type="InterPro" id="IPR015943">
    <property type="entry name" value="WD40/YVTN_repeat-like_dom_sf"/>
</dbReference>
<reference evidence="4 5" key="1">
    <citation type="submission" date="2016-10" db="EMBL/GenBank/DDBJ databases">
        <authorList>
            <person name="de Groot N.N."/>
        </authorList>
    </citation>
    <scope>NUCLEOTIDE SEQUENCE [LARGE SCALE GENOMIC DNA]</scope>
    <source>
        <strain evidence="4 5">CGMCC 1.3430</strain>
    </source>
</reference>
<proteinExistence type="predicted"/>
<dbReference type="InterPro" id="IPR052163">
    <property type="entry name" value="DGC-Regulatory_Protein"/>
</dbReference>
<dbReference type="Pfam" id="PF07494">
    <property type="entry name" value="Reg_prop"/>
    <property type="match status" value="2"/>
</dbReference>
<dbReference type="AlphaFoldDB" id="A0A1H4FFC0"/>
<protein>
    <submittedName>
        <fullName evidence="4">Diguanylate cyclase (GGDEF) domain-containing protein</fullName>
    </submittedName>
</protein>
<dbReference type="EMBL" id="FNRM01000010">
    <property type="protein sequence ID" value="SEA95871.1"/>
    <property type="molecule type" value="Genomic_DNA"/>
</dbReference>
<dbReference type="OrthoDB" id="9804951at2"/>
<dbReference type="Pfam" id="PF00990">
    <property type="entry name" value="GGDEF"/>
    <property type="match status" value="1"/>
</dbReference>
<evidence type="ECO:0000259" key="3">
    <source>
        <dbReference type="PROSITE" id="PS50887"/>
    </source>
</evidence>